<name>A0ACD6A052_AVESA</name>
<accession>A0ACD6A052</accession>
<keyword evidence="2" id="KW-1185">Reference proteome</keyword>
<evidence type="ECO:0000313" key="2">
    <source>
        <dbReference type="Proteomes" id="UP001732700"/>
    </source>
</evidence>
<protein>
    <submittedName>
        <fullName evidence="1">Uncharacterized protein</fullName>
    </submittedName>
</protein>
<reference evidence="1" key="1">
    <citation type="submission" date="2021-05" db="EMBL/GenBank/DDBJ databases">
        <authorList>
            <person name="Scholz U."/>
            <person name="Mascher M."/>
            <person name="Fiebig A."/>
        </authorList>
    </citation>
    <scope>NUCLEOTIDE SEQUENCE [LARGE SCALE GENOMIC DNA]</scope>
</reference>
<sequence length="816" mass="91434">MHCPVQPTSRPGKGGPPSPTLRTNGGGEGGMEGTPPALRSTICCAFLSPLSVRPLRRVLRSGSMAVEAEDPAATATLEKFRLYETRARFYVIGSSREKRSFRVLKIDRSEPSELHLSEDPVWYSQQEVKSLLQRIAEGNRSTGGLTFVTKAYGIAGCIKFLESYYLILVTKRRQIGCICGHAIYCIDESQMITIPHSTVQTDVANSKNELRYKKLLESVDLAKDFFYSYTYPIMQSLQQNVTSAGMKEMPYENLFVWNSFLTEPIRSRCNNALWNVKLSIFGRDLNVILISRRSRHFAGTRYLKRGVNDHGKVANDVETEQIVFEEEAGSWKGRMSAVVQMRGSIPLFWSQEAGRLSPKPDIFVQRYDPTYEATKLHFEDLAQRYGQPIIILNLIKTVEKRPREMMLRREFSKAVEYLNQNYAYGLAALGRQLHAMGLTDVPKIHPDSSIASALMEMYQSMGDALAHQYGGSAAHNTVFPERQGKWKATTQSREFLKSIKRYYSNAYTDGEKQDAINLFLGYFQPQDGKPALWELDTDYYLHVTTAGDDSYHLSSAPENNVSGGSGDAMSPRSTLSPVPACKEDFSRMKLTSFDKLIERTCSLIRDVRLHRDADLKPGGGVGTSGMAPDAAEIQLKTPNWLFGQRKHAEPAPTTKVTPLENVNEGNKDDTNVPICGELNWLSSSADLCEEDNFRRYLAFTTADAENGWYSGTLLYDQDENSGAYKHYSELCQGPVMDPFEHDPEKERHYAEALSVEIAITDDARVEAEMKAALDDYQIVGSDLCIIPSCGALAEDPSQLTRWIIGDEKPRVVAAVQ</sequence>
<organism evidence="1 2">
    <name type="scientific">Avena sativa</name>
    <name type="common">Oat</name>
    <dbReference type="NCBI Taxonomy" id="4498"/>
    <lineage>
        <taxon>Eukaryota</taxon>
        <taxon>Viridiplantae</taxon>
        <taxon>Streptophyta</taxon>
        <taxon>Embryophyta</taxon>
        <taxon>Tracheophyta</taxon>
        <taxon>Spermatophyta</taxon>
        <taxon>Magnoliopsida</taxon>
        <taxon>Liliopsida</taxon>
        <taxon>Poales</taxon>
        <taxon>Poaceae</taxon>
        <taxon>BOP clade</taxon>
        <taxon>Pooideae</taxon>
        <taxon>Poodae</taxon>
        <taxon>Poeae</taxon>
        <taxon>Poeae Chloroplast Group 1 (Aveneae type)</taxon>
        <taxon>Aveninae</taxon>
        <taxon>Avena</taxon>
    </lineage>
</organism>
<dbReference type="Proteomes" id="UP001732700">
    <property type="component" value="Chromosome 7A"/>
</dbReference>
<evidence type="ECO:0000313" key="1">
    <source>
        <dbReference type="EnsemblPlants" id="AVESA.00010b.r2.7AG1243710.1.CDS"/>
    </source>
</evidence>
<proteinExistence type="predicted"/>
<reference evidence="1" key="2">
    <citation type="submission" date="2025-09" db="UniProtKB">
        <authorList>
            <consortium name="EnsemblPlants"/>
        </authorList>
    </citation>
    <scope>IDENTIFICATION</scope>
</reference>
<dbReference type="EnsemblPlants" id="AVESA.00010b.r2.7AG1243710.1">
    <property type="protein sequence ID" value="AVESA.00010b.r2.7AG1243710.1.CDS"/>
    <property type="gene ID" value="AVESA.00010b.r2.7AG1243710"/>
</dbReference>